<evidence type="ECO:0000313" key="6">
    <source>
        <dbReference type="Proteomes" id="UP000220340"/>
    </source>
</evidence>
<evidence type="ECO:0000313" key="3">
    <source>
        <dbReference type="EMBL" id="OPE47605.1"/>
    </source>
</evidence>
<dbReference type="PANTHER" id="PTHR34075">
    <property type="entry name" value="BLR3430 PROTEIN"/>
    <property type="match status" value="1"/>
</dbReference>
<dbReference type="EMBL" id="PDCR01000027">
    <property type="protein sequence ID" value="PEG52744.1"/>
    <property type="molecule type" value="Genomic_DNA"/>
</dbReference>
<protein>
    <recommendedName>
        <fullName evidence="7">DNA-binding protein</fullName>
    </recommendedName>
</protein>
<keyword evidence="6" id="KW-1185">Reference proteome</keyword>
<reference evidence="3 5" key="1">
    <citation type="submission" date="2016-09" db="EMBL/GenBank/DDBJ databases">
        <title>genome sequences of unsequenced Mycobacteria.</title>
        <authorList>
            <person name="Greninger A.L."/>
            <person name="Jerome K.R."/>
            <person name="Mcnair B."/>
            <person name="Wallis C."/>
            <person name="Fang F."/>
        </authorList>
    </citation>
    <scope>NUCLEOTIDE SEQUENCE [LARGE SCALE GENOMIC DNA]</scope>
    <source>
        <strain evidence="3 5">BM1</strain>
    </source>
</reference>
<comment type="caution">
    <text evidence="3">The sequence shown here is derived from an EMBL/GenBank/DDBJ whole genome shotgun (WGS) entry which is preliminary data.</text>
</comment>
<dbReference type="RefSeq" id="WP_073853716.1">
    <property type="nucleotide sequence ID" value="NZ_BAAATC010000018.1"/>
</dbReference>
<dbReference type="PANTHER" id="PTHR34075:SF5">
    <property type="entry name" value="BLR3430 PROTEIN"/>
    <property type="match status" value="1"/>
</dbReference>
<feature type="domain" description="ChsH2 C-terminal OB-fold" evidence="1">
    <location>
        <begin position="64"/>
        <end position="130"/>
    </location>
</feature>
<evidence type="ECO:0008006" key="7">
    <source>
        <dbReference type="Google" id="ProtNLM"/>
    </source>
</evidence>
<dbReference type="InterPro" id="IPR012340">
    <property type="entry name" value="NA-bd_OB-fold"/>
</dbReference>
<dbReference type="InterPro" id="IPR052513">
    <property type="entry name" value="Thioester_dehydratase-like"/>
</dbReference>
<proteinExistence type="predicted"/>
<dbReference type="Proteomes" id="UP000191039">
    <property type="component" value="Unassembled WGS sequence"/>
</dbReference>
<dbReference type="InterPro" id="IPR002878">
    <property type="entry name" value="ChsH2_C"/>
</dbReference>
<dbReference type="AlphaFoldDB" id="A0A1Q4HLM5"/>
<evidence type="ECO:0000259" key="1">
    <source>
        <dbReference type="Pfam" id="PF01796"/>
    </source>
</evidence>
<sequence length="147" mass="16309">MSLDAPRTTDQRPLPAPDDLTRFHWDAASEHRLVLQRCTSCSVLQYPPEVCCLRCQGDDLEHSESTGRGVIYSYSVVDRPLHAGFVDRVPYVVVLVELDDQPGLRILANLLDTVPGTPLSCGMRVEVTFEDIGAITLPQFRLAEAES</sequence>
<dbReference type="OrthoDB" id="4560079at2"/>
<dbReference type="Pfam" id="PF01796">
    <property type="entry name" value="OB_ChsH2_C"/>
    <property type="match status" value="1"/>
</dbReference>
<evidence type="ECO:0000313" key="5">
    <source>
        <dbReference type="Proteomes" id="UP000191039"/>
    </source>
</evidence>
<evidence type="ECO:0000259" key="2">
    <source>
        <dbReference type="Pfam" id="PF12172"/>
    </source>
</evidence>
<dbReference type="SUPFAM" id="SSF50249">
    <property type="entry name" value="Nucleic acid-binding proteins"/>
    <property type="match status" value="1"/>
</dbReference>
<evidence type="ECO:0000313" key="4">
    <source>
        <dbReference type="EMBL" id="PEG52744.1"/>
    </source>
</evidence>
<dbReference type="EMBL" id="MIJD01000361">
    <property type="protein sequence ID" value="OPE47605.1"/>
    <property type="molecule type" value="Genomic_DNA"/>
</dbReference>
<dbReference type="STRING" id="1801.BRW64_02040"/>
<dbReference type="Proteomes" id="UP000220340">
    <property type="component" value="Unassembled WGS sequence"/>
</dbReference>
<dbReference type="Gene3D" id="6.10.30.10">
    <property type="match status" value="1"/>
</dbReference>
<organism evidence="3 5">
    <name type="scientific">Mycolicibacterium diernhoferi</name>
    <dbReference type="NCBI Taxonomy" id="1801"/>
    <lineage>
        <taxon>Bacteria</taxon>
        <taxon>Bacillati</taxon>
        <taxon>Actinomycetota</taxon>
        <taxon>Actinomycetes</taxon>
        <taxon>Mycobacteriales</taxon>
        <taxon>Mycobacteriaceae</taxon>
        <taxon>Mycolicibacterium</taxon>
    </lineage>
</organism>
<dbReference type="InterPro" id="IPR022002">
    <property type="entry name" value="ChsH2_Znr"/>
</dbReference>
<gene>
    <name evidence="3" type="ORF">BV510_24730</name>
    <name evidence="4" type="ORF">CRI78_19815</name>
</gene>
<dbReference type="Pfam" id="PF12172">
    <property type="entry name" value="zf-ChsH2"/>
    <property type="match status" value="1"/>
</dbReference>
<feature type="domain" description="ChsH2 rubredoxin-like zinc ribbon" evidence="2">
    <location>
        <begin position="25"/>
        <end position="61"/>
    </location>
</feature>
<reference evidence="4 6" key="2">
    <citation type="submission" date="2017-10" db="EMBL/GenBank/DDBJ databases">
        <title>The new phylogeny of genus Mycobacterium.</title>
        <authorList>
            <person name="Tortoli E."/>
            <person name="Trovato A."/>
            <person name="Cirillo D.M."/>
        </authorList>
    </citation>
    <scope>NUCLEOTIDE SEQUENCE [LARGE SCALE GENOMIC DNA]</scope>
    <source>
        <strain evidence="4 6">IP141170001</strain>
    </source>
</reference>
<accession>A0A1Q4HLM5</accession>
<name>A0A1Q4HLM5_9MYCO</name>